<name>A0A5P8E5D4_9BACT</name>
<feature type="chain" id="PRO_5024440696" evidence="2">
    <location>
        <begin position="23"/>
        <end position="184"/>
    </location>
</feature>
<keyword evidence="4" id="KW-1185">Reference proteome</keyword>
<reference evidence="3 4" key="1">
    <citation type="submission" date="2018-11" db="EMBL/GenBank/DDBJ databases">
        <authorList>
            <person name="Na S.W."/>
            <person name="Baik M."/>
        </authorList>
    </citation>
    <scope>NUCLEOTIDE SEQUENCE [LARGE SCALE GENOMIC DNA]</scope>
    <source>
        <strain evidence="3 4">E39</strain>
    </source>
</reference>
<dbReference type="RefSeq" id="WP_111898571.1">
    <property type="nucleotide sequence ID" value="NZ_CP033459.1"/>
</dbReference>
<sequence length="184" mass="20673">MKISLKSALMACTLAFATAAGAQSYKVDNLYMFGSSRSFKDTVAYLLPVHPVGNVPVERGSGFVMYSSLYSEQIGKHLAEKYGATYQTPVIYYAKSLKKAQRLYASLRKRMNKEKGLHVEELPLAQFEFQPIPLDLIKKSLEQSNDIYNNESDKNRLNEQAGAAKEDAATPLPTELKKEKKRKK</sequence>
<evidence type="ECO:0000313" key="3">
    <source>
        <dbReference type="EMBL" id="QFQ12134.1"/>
    </source>
</evidence>
<dbReference type="KEGG" id="alq:C7Y71_003360"/>
<feature type="signal peptide" evidence="2">
    <location>
        <begin position="1"/>
        <end position="22"/>
    </location>
</feature>
<dbReference type="EMBL" id="CP033459">
    <property type="protein sequence ID" value="QFQ12134.1"/>
    <property type="molecule type" value="Genomic_DNA"/>
</dbReference>
<gene>
    <name evidence="3" type="ORF">C7Y71_003360</name>
</gene>
<protein>
    <submittedName>
        <fullName evidence="3">Uncharacterized protein</fullName>
    </submittedName>
</protein>
<dbReference type="OrthoDB" id="1081826at2"/>
<keyword evidence="2" id="KW-0732">Signal</keyword>
<dbReference type="Proteomes" id="UP000249375">
    <property type="component" value="Chromosome"/>
</dbReference>
<feature type="region of interest" description="Disordered" evidence="1">
    <location>
        <begin position="147"/>
        <end position="184"/>
    </location>
</feature>
<evidence type="ECO:0000313" key="4">
    <source>
        <dbReference type="Proteomes" id="UP000249375"/>
    </source>
</evidence>
<dbReference type="AlphaFoldDB" id="A0A5P8E5D4"/>
<accession>A0A5P8E5D4</accession>
<evidence type="ECO:0000256" key="1">
    <source>
        <dbReference type="SAM" id="MobiDB-lite"/>
    </source>
</evidence>
<proteinExistence type="predicted"/>
<evidence type="ECO:0000256" key="2">
    <source>
        <dbReference type="SAM" id="SignalP"/>
    </source>
</evidence>
<organism evidence="3 4">
    <name type="scientific">Pseudoprevotella muciniphila</name>
    <dbReference type="NCBI Taxonomy" id="2133944"/>
    <lineage>
        <taxon>Bacteria</taxon>
        <taxon>Pseudomonadati</taxon>
        <taxon>Bacteroidota</taxon>
        <taxon>Bacteroidia</taxon>
        <taxon>Bacteroidales</taxon>
        <taxon>Prevotellaceae</taxon>
        <taxon>Pseudoprevotella</taxon>
    </lineage>
</organism>